<keyword evidence="3" id="KW-1185">Reference proteome</keyword>
<proteinExistence type="predicted"/>
<protein>
    <submittedName>
        <fullName evidence="2">Uncharacterized protein</fullName>
    </submittedName>
</protein>
<feature type="compositionally biased region" description="Acidic residues" evidence="1">
    <location>
        <begin position="222"/>
        <end position="239"/>
    </location>
</feature>
<name>A0ABR1IRI4_9AGAR</name>
<reference evidence="2 3" key="1">
    <citation type="submission" date="2024-01" db="EMBL/GenBank/DDBJ databases">
        <title>A draft genome for the cacao thread blight pathogen Marasmiellus scandens.</title>
        <authorList>
            <person name="Baruah I.K."/>
            <person name="Leung J."/>
            <person name="Bukari Y."/>
            <person name="Amoako-Attah I."/>
            <person name="Meinhardt L.W."/>
            <person name="Bailey B.A."/>
            <person name="Cohen S.P."/>
        </authorList>
    </citation>
    <scope>NUCLEOTIDE SEQUENCE [LARGE SCALE GENOMIC DNA]</scope>
    <source>
        <strain evidence="2 3">GH-19</strain>
    </source>
</reference>
<gene>
    <name evidence="2" type="ORF">VKT23_019166</name>
</gene>
<dbReference type="InterPro" id="IPR036322">
    <property type="entry name" value="WD40_repeat_dom_sf"/>
</dbReference>
<organism evidence="2 3">
    <name type="scientific">Marasmiellus scandens</name>
    <dbReference type="NCBI Taxonomy" id="2682957"/>
    <lineage>
        <taxon>Eukaryota</taxon>
        <taxon>Fungi</taxon>
        <taxon>Dikarya</taxon>
        <taxon>Basidiomycota</taxon>
        <taxon>Agaricomycotina</taxon>
        <taxon>Agaricomycetes</taxon>
        <taxon>Agaricomycetidae</taxon>
        <taxon>Agaricales</taxon>
        <taxon>Marasmiineae</taxon>
        <taxon>Omphalotaceae</taxon>
        <taxon>Marasmiellus</taxon>
    </lineage>
</organism>
<dbReference type="SUPFAM" id="SSF50978">
    <property type="entry name" value="WD40 repeat-like"/>
    <property type="match status" value="1"/>
</dbReference>
<comment type="caution">
    <text evidence="2">The sequence shown here is derived from an EMBL/GenBank/DDBJ whole genome shotgun (WGS) entry which is preliminary data.</text>
</comment>
<dbReference type="EMBL" id="JBANRG010000094">
    <property type="protein sequence ID" value="KAK7436453.1"/>
    <property type="molecule type" value="Genomic_DNA"/>
</dbReference>
<dbReference type="Proteomes" id="UP001498398">
    <property type="component" value="Unassembled WGS sequence"/>
</dbReference>
<feature type="region of interest" description="Disordered" evidence="1">
    <location>
        <begin position="222"/>
        <end position="248"/>
    </location>
</feature>
<evidence type="ECO:0000256" key="1">
    <source>
        <dbReference type="SAM" id="MobiDB-lite"/>
    </source>
</evidence>
<sequence length="280" mass="30948">MALLNDVFLAVVSNGRVQIWELNPVIRQWNLLDYLPPPPAVGHANPAAVKRSQSVHWLDEREVLVSYENVAVIRYQIQNFNPLQANIIGANAMDGIITDVCFITKSILISSRLSNTYGLYTYAEALSLRLLGTFTPRSHVLNRALLAYEAVFCMVDTVLGSSSGRIFLWDLAGSRIATLLLPIADQATLVRTVTCKYDYASQCGRLATATENCITLWITSEEQEETTTVDESNASEDDGSGPAPEQLDGKPDMPFNYSKLCHLSVVAVAIFGYVYVKLYC</sequence>
<evidence type="ECO:0000313" key="2">
    <source>
        <dbReference type="EMBL" id="KAK7436453.1"/>
    </source>
</evidence>
<evidence type="ECO:0000313" key="3">
    <source>
        <dbReference type="Proteomes" id="UP001498398"/>
    </source>
</evidence>
<accession>A0ABR1IRI4</accession>